<name>A0AA36FXD4_9BILA</name>
<dbReference type="AlphaFoldDB" id="A0AA36FXD4"/>
<evidence type="ECO:0000313" key="3">
    <source>
        <dbReference type="Proteomes" id="UP001177023"/>
    </source>
</evidence>
<organism evidence="2 3">
    <name type="scientific">Mesorhabditis spiculigera</name>
    <dbReference type="NCBI Taxonomy" id="96644"/>
    <lineage>
        <taxon>Eukaryota</taxon>
        <taxon>Metazoa</taxon>
        <taxon>Ecdysozoa</taxon>
        <taxon>Nematoda</taxon>
        <taxon>Chromadorea</taxon>
        <taxon>Rhabditida</taxon>
        <taxon>Rhabditina</taxon>
        <taxon>Rhabditomorpha</taxon>
        <taxon>Rhabditoidea</taxon>
        <taxon>Rhabditidae</taxon>
        <taxon>Mesorhabditinae</taxon>
        <taxon>Mesorhabditis</taxon>
    </lineage>
</organism>
<evidence type="ECO:0000313" key="2">
    <source>
        <dbReference type="EMBL" id="CAJ0565705.1"/>
    </source>
</evidence>
<feature type="non-terminal residue" evidence="2">
    <location>
        <position position="1"/>
    </location>
</feature>
<keyword evidence="3" id="KW-1185">Reference proteome</keyword>
<protein>
    <recommendedName>
        <fullName evidence="1">F-box domain-containing protein</fullName>
    </recommendedName>
</protein>
<accession>A0AA36FXD4</accession>
<evidence type="ECO:0000259" key="1">
    <source>
        <dbReference type="PROSITE" id="PS50181"/>
    </source>
</evidence>
<dbReference type="EMBL" id="CATQJA010001091">
    <property type="protein sequence ID" value="CAJ0565705.1"/>
    <property type="molecule type" value="Genomic_DNA"/>
</dbReference>
<sequence length="371" mass="42867">MFAISRLPEGLISMVLEQLAINELILLQRVVKKFRKLVNARWLLPRKLRTVSVLGRAHKIEEEVGEKGDPHQLLTHDVCIALGDRDGYMIRVHSHDHIYLMSRCMRAISVSKVPFALFLEHLPNSYFSSHSLFFTITEKGFKTWGYDAAQSQNICRQRLDDVSPFLRSLNAAYRIEIRVADNSTLRKIALNYQSGGRIISIWSADNITRCRECQERDGTEIPSKCRVCEDVWSGWREKGCKSAKRQQKIRLHTEETGTRVIGRLADVAFNPARVHRVLYEILTMCGDDQQDSAVFLQSFKKRLQLLHSGDLQLVDKYEGNMKEHAKWIKEAQTADGSPIEAYYFRIRASGKDYRGALLCNKYKRSMRIFDR</sequence>
<feature type="domain" description="F-box" evidence="1">
    <location>
        <begin position="1"/>
        <end position="51"/>
    </location>
</feature>
<comment type="caution">
    <text evidence="2">The sequence shown here is derived from an EMBL/GenBank/DDBJ whole genome shotgun (WGS) entry which is preliminary data.</text>
</comment>
<dbReference type="InterPro" id="IPR001810">
    <property type="entry name" value="F-box_dom"/>
</dbReference>
<dbReference type="Proteomes" id="UP001177023">
    <property type="component" value="Unassembled WGS sequence"/>
</dbReference>
<proteinExistence type="predicted"/>
<dbReference type="PROSITE" id="PS50181">
    <property type="entry name" value="FBOX"/>
    <property type="match status" value="1"/>
</dbReference>
<reference evidence="2" key="1">
    <citation type="submission" date="2023-06" db="EMBL/GenBank/DDBJ databases">
        <authorList>
            <person name="Delattre M."/>
        </authorList>
    </citation>
    <scope>NUCLEOTIDE SEQUENCE</scope>
    <source>
        <strain evidence="2">AF72</strain>
    </source>
</reference>
<gene>
    <name evidence="2" type="ORF">MSPICULIGERA_LOCUS4336</name>
</gene>